<keyword evidence="2" id="KW-1133">Transmembrane helix</keyword>
<feature type="compositionally biased region" description="Low complexity" evidence="1">
    <location>
        <begin position="18"/>
        <end position="28"/>
    </location>
</feature>
<evidence type="ECO:0000313" key="3">
    <source>
        <dbReference type="EMBL" id="GAA2616454.1"/>
    </source>
</evidence>
<evidence type="ECO:0000256" key="1">
    <source>
        <dbReference type="SAM" id="MobiDB-lite"/>
    </source>
</evidence>
<dbReference type="RefSeq" id="WP_344566572.1">
    <property type="nucleotide sequence ID" value="NZ_BAAARJ010000009.1"/>
</dbReference>
<reference evidence="3 4" key="1">
    <citation type="journal article" date="2019" name="Int. J. Syst. Evol. Microbiol.">
        <title>The Global Catalogue of Microorganisms (GCM) 10K type strain sequencing project: providing services to taxonomists for standard genome sequencing and annotation.</title>
        <authorList>
            <consortium name="The Broad Institute Genomics Platform"/>
            <consortium name="The Broad Institute Genome Sequencing Center for Infectious Disease"/>
            <person name="Wu L."/>
            <person name="Ma J."/>
        </authorList>
    </citation>
    <scope>NUCLEOTIDE SEQUENCE [LARGE SCALE GENOMIC DNA]</scope>
    <source>
        <strain evidence="3 4">JCM 16373</strain>
    </source>
</reference>
<sequence length="71" mass="7601">MSKLLRRTRRLPVPPANPYGAHPGAGWAPPAPLPGTVPRRKGVTTGRVFGTLVGGFAAYVFVVAPLLRWLL</sequence>
<dbReference type="EMBL" id="BAAARJ010000009">
    <property type="protein sequence ID" value="GAA2616454.1"/>
    <property type="molecule type" value="Genomic_DNA"/>
</dbReference>
<comment type="caution">
    <text evidence="3">The sequence shown here is derived from an EMBL/GenBank/DDBJ whole genome shotgun (WGS) entry which is preliminary data.</text>
</comment>
<feature type="transmembrane region" description="Helical" evidence="2">
    <location>
        <begin position="48"/>
        <end position="70"/>
    </location>
</feature>
<organism evidence="3 4">
    <name type="scientific">Streptomyces axinellae</name>
    <dbReference type="NCBI Taxonomy" id="552788"/>
    <lineage>
        <taxon>Bacteria</taxon>
        <taxon>Bacillati</taxon>
        <taxon>Actinomycetota</taxon>
        <taxon>Actinomycetes</taxon>
        <taxon>Kitasatosporales</taxon>
        <taxon>Streptomycetaceae</taxon>
        <taxon>Streptomyces</taxon>
    </lineage>
</organism>
<gene>
    <name evidence="3" type="ORF">GCM10009863_32740</name>
</gene>
<evidence type="ECO:0000313" key="4">
    <source>
        <dbReference type="Proteomes" id="UP001501447"/>
    </source>
</evidence>
<feature type="region of interest" description="Disordered" evidence="1">
    <location>
        <begin position="1"/>
        <end position="39"/>
    </location>
</feature>
<name>A0ABN3Q6Q5_9ACTN</name>
<feature type="compositionally biased region" description="Basic residues" evidence="1">
    <location>
        <begin position="1"/>
        <end position="10"/>
    </location>
</feature>
<proteinExistence type="predicted"/>
<accession>A0ABN3Q6Q5</accession>
<dbReference type="Proteomes" id="UP001501447">
    <property type="component" value="Unassembled WGS sequence"/>
</dbReference>
<protein>
    <submittedName>
        <fullName evidence="3">Uncharacterized protein</fullName>
    </submittedName>
</protein>
<evidence type="ECO:0000256" key="2">
    <source>
        <dbReference type="SAM" id="Phobius"/>
    </source>
</evidence>
<keyword evidence="4" id="KW-1185">Reference proteome</keyword>
<keyword evidence="2" id="KW-0812">Transmembrane</keyword>
<keyword evidence="2" id="KW-0472">Membrane</keyword>